<feature type="region of interest" description="Disordered" evidence="1">
    <location>
        <begin position="1"/>
        <end position="32"/>
    </location>
</feature>
<dbReference type="VEuPathDB" id="FungiDB:PV07_01374"/>
<dbReference type="PANTHER" id="PTHR37544:SF1">
    <property type="entry name" value="PHOSPHORIBOSYLAMINOIMIDAZOLE-SUCCINOCARBOXAMIDE SYNTHASE"/>
    <property type="match status" value="1"/>
</dbReference>
<organism evidence="3 4">
    <name type="scientific">Cladophialophora immunda</name>
    <dbReference type="NCBI Taxonomy" id="569365"/>
    <lineage>
        <taxon>Eukaryota</taxon>
        <taxon>Fungi</taxon>
        <taxon>Dikarya</taxon>
        <taxon>Ascomycota</taxon>
        <taxon>Pezizomycotina</taxon>
        <taxon>Eurotiomycetes</taxon>
        <taxon>Chaetothyriomycetidae</taxon>
        <taxon>Chaetothyriales</taxon>
        <taxon>Herpotrichiellaceae</taxon>
        <taxon>Cladophialophora</taxon>
    </lineage>
</organism>
<feature type="transmembrane region" description="Helical" evidence="2">
    <location>
        <begin position="210"/>
        <end position="232"/>
    </location>
</feature>
<feature type="transmembrane region" description="Helical" evidence="2">
    <location>
        <begin position="252"/>
        <end position="273"/>
    </location>
</feature>
<dbReference type="HOGENOM" id="CLU_019137_0_0_1"/>
<dbReference type="OrthoDB" id="3057599at2759"/>
<dbReference type="Pfam" id="PF11915">
    <property type="entry name" value="DUF3433"/>
    <property type="match status" value="1"/>
</dbReference>
<reference evidence="3 4" key="1">
    <citation type="submission" date="2015-01" db="EMBL/GenBank/DDBJ databases">
        <title>The Genome Sequence of Cladophialophora immunda CBS83496.</title>
        <authorList>
            <consortium name="The Broad Institute Genomics Platform"/>
            <person name="Cuomo C."/>
            <person name="de Hoog S."/>
            <person name="Gorbushina A."/>
            <person name="Stielow B."/>
            <person name="Teixiera M."/>
            <person name="Abouelleil A."/>
            <person name="Chapman S.B."/>
            <person name="Priest M."/>
            <person name="Young S.K."/>
            <person name="Wortman J."/>
            <person name="Nusbaum C."/>
            <person name="Birren B."/>
        </authorList>
    </citation>
    <scope>NUCLEOTIDE SEQUENCE [LARGE SCALE GENOMIC DNA]</scope>
    <source>
        <strain evidence="3 4">CBS 83496</strain>
    </source>
</reference>
<feature type="transmembrane region" description="Helical" evidence="2">
    <location>
        <begin position="102"/>
        <end position="125"/>
    </location>
</feature>
<dbReference type="PANTHER" id="PTHR37544">
    <property type="entry name" value="SPRAY-RELATED"/>
    <property type="match status" value="1"/>
</dbReference>
<dbReference type="EMBL" id="KN847040">
    <property type="protein sequence ID" value="KIW34600.1"/>
    <property type="molecule type" value="Genomic_DNA"/>
</dbReference>
<dbReference type="GeneID" id="27340568"/>
<feature type="transmembrane region" description="Helical" evidence="2">
    <location>
        <begin position="558"/>
        <end position="579"/>
    </location>
</feature>
<dbReference type="InterPro" id="IPR021840">
    <property type="entry name" value="DUF3433"/>
</dbReference>
<gene>
    <name evidence="3" type="ORF">PV07_01374</name>
</gene>
<dbReference type="STRING" id="569365.A0A0D2CXK3"/>
<evidence type="ECO:0000256" key="1">
    <source>
        <dbReference type="SAM" id="MobiDB-lite"/>
    </source>
</evidence>
<evidence type="ECO:0000313" key="4">
    <source>
        <dbReference type="Proteomes" id="UP000054466"/>
    </source>
</evidence>
<feature type="transmembrane region" description="Helical" evidence="2">
    <location>
        <begin position="421"/>
        <end position="441"/>
    </location>
</feature>
<dbReference type="RefSeq" id="XP_016254816.1">
    <property type="nucleotide sequence ID" value="XM_016387888.1"/>
</dbReference>
<dbReference type="AlphaFoldDB" id="A0A0D2CXK3"/>
<keyword evidence="4" id="KW-1185">Reference proteome</keyword>
<keyword evidence="2" id="KW-1133">Transmembrane helix</keyword>
<feature type="compositionally biased region" description="Polar residues" evidence="1">
    <location>
        <begin position="20"/>
        <end position="32"/>
    </location>
</feature>
<sequence length="797" mass="88788">MDGSWQRSSRPELRPDPASYPSTYSREASPYSNIGSQSHLNLLNNSANPPADPPIVFLSGNNDLVEDQASPPLHPSVTLTAVSDVSRRKLAPLDFWPPILKWYSTIFLTILYLGTAGAIVALWLAAGTNGQYHLSSENVRMISRYFPSALGTLNVILFRQLVREYIRMKPFVEMADQGEEESSGKPPSKGVSGAFFPWQDITITRGMTSIISLFCQLMVGFIVSLKVALLASGPATLEHTGQEATAGWTLTLRVWPAFFLIIGHVIMAAYVLWVAHLNRGKSTGLRWDPVTIADYCALFAHCNVAEYFSALELLHNRKAKQVLSTNHLFRLGYWEKPIPGSPNRSHLVYGIGTTWTAADRTSTSFEPSWYDRLIGNKKGPTPVDDCNKYRSDDERLPCNQGTWPECEHYPYRHSPGCGKGWVVLSVALAWAGLAVAVYGLINGIVFNGFRLKKDWSIPSDMSVTAGNHTFNLPPIDPTDPESKLIVYALLFRSAPVYVAGVFTATIIEWVDVNMRFMQPFINMFGKPGDAADTVLLAYITTSPFQVPITAIEKGHYKVAAFSILNTLSPLFPIFIGGLLQLEDDDQMVLFNFSLSAYIGIMVFLSAWSVALPFAFPIQKRLLPRQFYSMADLMAMCHKSYFLQRRYLDFADKRRTPSKDIMEARILMSGDRFLFGHYTDDEDRKHIGFDIHSTVDYNSGDVDETHLVVAVTPAGEIDKLTSQTIKTMTNLFRNTGRVQNSGKGFVAWVRRMLRSQPGSPAEREMSFLAPRGSATGSHLEGQQEARQRPVVAFAAELG</sequence>
<feature type="transmembrane region" description="Helical" evidence="2">
    <location>
        <begin position="484"/>
        <end position="507"/>
    </location>
</feature>
<dbReference type="Proteomes" id="UP000054466">
    <property type="component" value="Unassembled WGS sequence"/>
</dbReference>
<feature type="transmembrane region" description="Helical" evidence="2">
    <location>
        <begin position="594"/>
        <end position="615"/>
    </location>
</feature>
<evidence type="ECO:0000313" key="3">
    <source>
        <dbReference type="EMBL" id="KIW34600.1"/>
    </source>
</evidence>
<feature type="transmembrane region" description="Helical" evidence="2">
    <location>
        <begin position="145"/>
        <end position="162"/>
    </location>
</feature>
<name>A0A0D2CXK3_9EURO</name>
<proteinExistence type="predicted"/>
<keyword evidence="2" id="KW-0472">Membrane</keyword>
<evidence type="ECO:0000256" key="2">
    <source>
        <dbReference type="SAM" id="Phobius"/>
    </source>
</evidence>
<keyword evidence="2" id="KW-0812">Transmembrane</keyword>
<accession>A0A0D2CXK3</accession>
<protein>
    <submittedName>
        <fullName evidence="3">Uncharacterized protein</fullName>
    </submittedName>
</protein>